<protein>
    <submittedName>
        <fullName evidence="2">SGNH/GDSL hydrolase family protein</fullName>
    </submittedName>
</protein>
<dbReference type="Gene3D" id="3.40.50.1110">
    <property type="entry name" value="SGNH hydrolase"/>
    <property type="match status" value="1"/>
</dbReference>
<dbReference type="SUPFAM" id="SSF52266">
    <property type="entry name" value="SGNH hydrolase"/>
    <property type="match status" value="1"/>
</dbReference>
<proteinExistence type="predicted"/>
<dbReference type="GO" id="GO:0016788">
    <property type="term" value="F:hydrolase activity, acting on ester bonds"/>
    <property type="evidence" value="ECO:0007669"/>
    <property type="project" value="UniProtKB-ARBA"/>
</dbReference>
<dbReference type="AlphaFoldDB" id="A0AA96GHS4"/>
<evidence type="ECO:0000313" key="2">
    <source>
        <dbReference type="EMBL" id="WNM57956.1"/>
    </source>
</evidence>
<keyword evidence="1" id="KW-0472">Membrane</keyword>
<gene>
    <name evidence="2" type="ORF">PP769_18585</name>
</gene>
<evidence type="ECO:0000256" key="1">
    <source>
        <dbReference type="SAM" id="Phobius"/>
    </source>
</evidence>
<sequence>MSNKNFNYFAKIGLLILIGVFGGFLIAEAGLRLLDISYPVFHGFDPERGRVLEPGMEGWFHGEGNAYIKINSAGFRDVEHQLQKPKNTYRILLLGDSYTEARQVMLEDTFGRKVEQQLRSCERLLPNNVEIINFGVPGYGNAEELITLRSRGWDYDPDLVLTMFFSGNDLIDNFPRAELREPEYIPRPYFHLDQGELKLVYNFQEWSPPLLKYQLLLWGVHHFRTLELLNQAKRVLAARQIGESQEQGSSHGGLADFVYAPPQTPIHREAWDITEAILKLMHQEVLEHGAKFFLVTATSPDQIDQEGRLLLQERLATQKLDYPEQRLRALGESEGFPVLNLLYDFQQHANQHHVHLHGFPNTKLGAGHWNEQGHELAAQLISERICQDPSIL</sequence>
<keyword evidence="3" id="KW-1185">Reference proteome</keyword>
<keyword evidence="1" id="KW-0812">Transmembrane</keyword>
<organism evidence="2 3">
    <name type="scientific">Candidatus Nitrospira allomarina</name>
    <dbReference type="NCBI Taxonomy" id="3020900"/>
    <lineage>
        <taxon>Bacteria</taxon>
        <taxon>Pseudomonadati</taxon>
        <taxon>Nitrospirota</taxon>
        <taxon>Nitrospiria</taxon>
        <taxon>Nitrospirales</taxon>
        <taxon>Nitrospiraceae</taxon>
        <taxon>Nitrospira</taxon>
    </lineage>
</organism>
<reference evidence="2 3" key="1">
    <citation type="submission" date="2023-01" db="EMBL/GenBank/DDBJ databases">
        <title>Cultivation and genomic characterization of new, ubiquitous marine nitrite-oxidizing bacteria from the Nitrospirales.</title>
        <authorList>
            <person name="Mueller A.J."/>
            <person name="Daebeler A."/>
            <person name="Herbold C.W."/>
            <person name="Kirkegaard R.H."/>
            <person name="Daims H."/>
        </authorList>
    </citation>
    <scope>NUCLEOTIDE SEQUENCE [LARGE SCALE GENOMIC DNA]</scope>
    <source>
        <strain evidence="2 3">VA</strain>
    </source>
</reference>
<name>A0AA96GHS4_9BACT</name>
<evidence type="ECO:0000313" key="3">
    <source>
        <dbReference type="Proteomes" id="UP001302719"/>
    </source>
</evidence>
<dbReference type="InterPro" id="IPR036514">
    <property type="entry name" value="SGNH_hydro_sf"/>
</dbReference>
<dbReference type="KEGG" id="nall:PP769_18585"/>
<dbReference type="EMBL" id="CP116967">
    <property type="protein sequence ID" value="WNM57956.1"/>
    <property type="molecule type" value="Genomic_DNA"/>
</dbReference>
<feature type="transmembrane region" description="Helical" evidence="1">
    <location>
        <begin position="12"/>
        <end position="34"/>
    </location>
</feature>
<keyword evidence="1" id="KW-1133">Transmembrane helix</keyword>
<accession>A0AA96GHS4</accession>
<dbReference type="CDD" id="cd00229">
    <property type="entry name" value="SGNH_hydrolase"/>
    <property type="match status" value="1"/>
</dbReference>
<keyword evidence="2" id="KW-0378">Hydrolase</keyword>
<dbReference type="Proteomes" id="UP001302719">
    <property type="component" value="Chromosome"/>
</dbReference>
<dbReference type="RefSeq" id="WP_312643086.1">
    <property type="nucleotide sequence ID" value="NZ_CP116967.1"/>
</dbReference>